<dbReference type="InParanoid" id="A0A2J6SEW6"/>
<evidence type="ECO:0000256" key="2">
    <source>
        <dbReference type="SAM" id="Phobius"/>
    </source>
</evidence>
<evidence type="ECO:0000259" key="3">
    <source>
        <dbReference type="Pfam" id="PF20237"/>
    </source>
</evidence>
<dbReference type="PANTHER" id="PTHR34502:SF5">
    <property type="entry name" value="DUF6594 DOMAIN-CONTAINING PROTEIN"/>
    <property type="match status" value="1"/>
</dbReference>
<reference evidence="4 5" key="1">
    <citation type="submission" date="2016-04" db="EMBL/GenBank/DDBJ databases">
        <title>A degradative enzymes factory behind the ericoid mycorrhizal symbiosis.</title>
        <authorList>
            <consortium name="DOE Joint Genome Institute"/>
            <person name="Martino E."/>
            <person name="Morin E."/>
            <person name="Grelet G."/>
            <person name="Kuo A."/>
            <person name="Kohler A."/>
            <person name="Daghino S."/>
            <person name="Barry K."/>
            <person name="Choi C."/>
            <person name="Cichocki N."/>
            <person name="Clum A."/>
            <person name="Copeland A."/>
            <person name="Hainaut M."/>
            <person name="Haridas S."/>
            <person name="Labutti K."/>
            <person name="Lindquist E."/>
            <person name="Lipzen A."/>
            <person name="Khouja H.-R."/>
            <person name="Murat C."/>
            <person name="Ohm R."/>
            <person name="Olson A."/>
            <person name="Spatafora J."/>
            <person name="Veneault-Fourrey C."/>
            <person name="Henrissat B."/>
            <person name="Grigoriev I."/>
            <person name="Martin F."/>
            <person name="Perotto S."/>
        </authorList>
    </citation>
    <scope>NUCLEOTIDE SEQUENCE [LARGE SCALE GENOMIC DNA]</scope>
    <source>
        <strain evidence="4 5">E</strain>
    </source>
</reference>
<name>A0A2J6SEW6_9HELO</name>
<dbReference type="Proteomes" id="UP000235371">
    <property type="component" value="Unassembled WGS sequence"/>
</dbReference>
<feature type="transmembrane region" description="Helical" evidence="2">
    <location>
        <begin position="261"/>
        <end position="284"/>
    </location>
</feature>
<keyword evidence="2" id="KW-0472">Membrane</keyword>
<feature type="domain" description="DUF6594" evidence="3">
    <location>
        <begin position="4"/>
        <end position="328"/>
    </location>
</feature>
<feature type="region of interest" description="Disordered" evidence="1">
    <location>
        <begin position="190"/>
        <end position="240"/>
    </location>
</feature>
<evidence type="ECO:0000313" key="5">
    <source>
        <dbReference type="Proteomes" id="UP000235371"/>
    </source>
</evidence>
<dbReference type="InterPro" id="IPR046529">
    <property type="entry name" value="DUF6594"/>
</dbReference>
<proteinExistence type="predicted"/>
<feature type="transmembrane region" description="Helical" evidence="2">
    <location>
        <begin position="291"/>
        <end position="311"/>
    </location>
</feature>
<feature type="transmembrane region" description="Helical" evidence="2">
    <location>
        <begin position="317"/>
        <end position="338"/>
    </location>
</feature>
<dbReference type="PANTHER" id="PTHR34502">
    <property type="entry name" value="DUF6594 DOMAIN-CONTAINING PROTEIN-RELATED"/>
    <property type="match status" value="1"/>
</dbReference>
<evidence type="ECO:0000256" key="1">
    <source>
        <dbReference type="SAM" id="MobiDB-lite"/>
    </source>
</evidence>
<keyword evidence="2" id="KW-1133">Transmembrane helix</keyword>
<sequence length="339" mass="37623">MEGYSKLASLMGDARTDGHFLIFQKFESISAQNLLYLQAEITNLKESIDKIAQIDSENPERKDFAVDWETLSSSTDSIQYEKWLELRRKLKEYYKAIAHHMMITGLPAPRKYDLDFLQKWLERPSLGNSAFIGADCDVYDKPAGLGTLAAGGGQVDAMTRLLLNVLPNLYHWGVVHPLHRICGEWIKKPESHRNCGPSPQPESTSGTEEDRKSCQDVSVTSTTSLDNSPTLRPSTESTSDESSFDIEANIFLYRDTHFHRVATILGTLVSSLIPIAAIIVLSFVRDMTARLGAVCAFTAIFSVCLSLVTEAKRVENFAATAAFASVQVVFVGSTNVMMR</sequence>
<dbReference type="GeneID" id="36592385"/>
<feature type="compositionally biased region" description="Polar residues" evidence="1">
    <location>
        <begin position="215"/>
        <end position="233"/>
    </location>
</feature>
<organism evidence="4 5">
    <name type="scientific">Hyaloscypha bicolor E</name>
    <dbReference type="NCBI Taxonomy" id="1095630"/>
    <lineage>
        <taxon>Eukaryota</taxon>
        <taxon>Fungi</taxon>
        <taxon>Dikarya</taxon>
        <taxon>Ascomycota</taxon>
        <taxon>Pezizomycotina</taxon>
        <taxon>Leotiomycetes</taxon>
        <taxon>Helotiales</taxon>
        <taxon>Hyaloscyphaceae</taxon>
        <taxon>Hyaloscypha</taxon>
        <taxon>Hyaloscypha bicolor</taxon>
    </lineage>
</organism>
<dbReference type="OrthoDB" id="5342093at2759"/>
<accession>A0A2J6SEW6</accession>
<gene>
    <name evidence="4" type="ORF">K444DRAFT_638802</name>
</gene>
<evidence type="ECO:0000313" key="4">
    <source>
        <dbReference type="EMBL" id="PMD49300.1"/>
    </source>
</evidence>
<protein>
    <recommendedName>
        <fullName evidence="3">DUF6594 domain-containing protein</fullName>
    </recommendedName>
</protein>
<dbReference type="RefSeq" id="XP_024726204.1">
    <property type="nucleotide sequence ID" value="XM_024884308.1"/>
</dbReference>
<keyword evidence="2" id="KW-0812">Transmembrane</keyword>
<keyword evidence="5" id="KW-1185">Reference proteome</keyword>
<dbReference type="Pfam" id="PF20237">
    <property type="entry name" value="DUF6594"/>
    <property type="match status" value="1"/>
</dbReference>
<dbReference type="EMBL" id="KZ613921">
    <property type="protein sequence ID" value="PMD49300.1"/>
    <property type="molecule type" value="Genomic_DNA"/>
</dbReference>
<dbReference type="AlphaFoldDB" id="A0A2J6SEW6"/>